<dbReference type="InterPro" id="IPR014014">
    <property type="entry name" value="RNA_helicase_DEAD_Q_motif"/>
</dbReference>
<dbReference type="InterPro" id="IPR000629">
    <property type="entry name" value="RNA-helicase_DEAD-box_CS"/>
</dbReference>
<dbReference type="FunFam" id="3.40.50.300:FF:000108">
    <property type="entry name" value="ATP-dependent RNA helicase RhlE"/>
    <property type="match status" value="1"/>
</dbReference>
<dbReference type="SMART" id="SM00490">
    <property type="entry name" value="HELICc"/>
    <property type="match status" value="1"/>
</dbReference>
<dbReference type="CDD" id="cd18787">
    <property type="entry name" value="SF2_C_DEAD"/>
    <property type="match status" value="1"/>
</dbReference>
<reference evidence="16 17" key="1">
    <citation type="submission" date="2017-10" db="EMBL/GenBank/DDBJ databases">
        <title>Draft genome of Longibacter Salinarum.</title>
        <authorList>
            <person name="Goh K.M."/>
            <person name="Shamsir M.S."/>
            <person name="Lim S.W."/>
        </authorList>
    </citation>
    <scope>NUCLEOTIDE SEQUENCE [LARGE SCALE GENOMIC DNA]</scope>
    <source>
        <strain evidence="16 17">KCTC 52045</strain>
    </source>
</reference>
<dbReference type="GO" id="GO:0003724">
    <property type="term" value="F:RNA helicase activity"/>
    <property type="evidence" value="ECO:0007669"/>
    <property type="project" value="UniProtKB-EC"/>
</dbReference>
<sequence>MSTSFASLGLNSHLISTVKDLGYETPTPIQSALIPSLLAGRDVVGQAQTGTGKTAAFTLPMLHHLGGGVGVIRGLVLCPTRELAMQVAKSAKAYGANVGMSVLAVYGGQSYKKQIGRIKQGVDIVVGTPGRMLDLINKGLLDLSSVEVAVLDEADEMLSMGFIDDIEEILSSTPRSRQTAFFSATMSRGFERLASKHLDNPETCRLKAKNRTAENIEQRAYFVSKRNRLDALLRLLETERIDSAIVFARTRADTFRLADQLQAQGHAAGALNGEMEQYERRKMLNRFRNGQVSVLVGTNVAARGLDIDHISHVFNYELPTDPEVYVHRVGRTGRAGKSGTAISLVPNNRRKRLRKIERYTKRDISTHQLPSEADVQAHRDAQVREEIGEWVDADDWSREKQIVHELMNEGRSPVDIAAAALKAARSRTETVADDSSTERVRDSHEDGMVRLKLNTGKKNGTRPGQVVGSIAGGSGIPGGSIGKIDIHGGHTMIDIPAQYVDQVLAKSGLYKIGNRRVRVE</sequence>
<dbReference type="RefSeq" id="WP_098078618.1">
    <property type="nucleotide sequence ID" value="NZ_PDEQ01000011.1"/>
</dbReference>
<dbReference type="InterPro" id="IPR050079">
    <property type="entry name" value="DEAD_box_RNA_helicase"/>
</dbReference>
<evidence type="ECO:0000256" key="11">
    <source>
        <dbReference type="PROSITE-ProRule" id="PRU00552"/>
    </source>
</evidence>
<keyword evidence="4 12" id="KW-0378">Hydrolase</keyword>
<dbReference type="InterPro" id="IPR014001">
    <property type="entry name" value="Helicase_ATP-bd"/>
</dbReference>
<dbReference type="EC" id="3.6.4.13" evidence="1"/>
<evidence type="ECO:0000259" key="13">
    <source>
        <dbReference type="PROSITE" id="PS51192"/>
    </source>
</evidence>
<dbReference type="AlphaFoldDB" id="A0A2A8CTV7"/>
<keyword evidence="5 12" id="KW-0347">Helicase</keyword>
<dbReference type="InterPro" id="IPR027417">
    <property type="entry name" value="P-loop_NTPase"/>
</dbReference>
<evidence type="ECO:0000313" key="17">
    <source>
        <dbReference type="Proteomes" id="UP000220102"/>
    </source>
</evidence>
<dbReference type="CDD" id="cd00268">
    <property type="entry name" value="DEADc"/>
    <property type="match status" value="1"/>
</dbReference>
<dbReference type="InterPro" id="IPR057325">
    <property type="entry name" value="DeaD_dimer"/>
</dbReference>
<dbReference type="CDD" id="cd12252">
    <property type="entry name" value="RRM_DbpA"/>
    <property type="match status" value="1"/>
</dbReference>
<dbReference type="Gene3D" id="3.40.50.300">
    <property type="entry name" value="P-loop containing nucleotide triphosphate hydrolases"/>
    <property type="match status" value="2"/>
</dbReference>
<dbReference type="InterPro" id="IPR005580">
    <property type="entry name" value="DbpA/CsdA_RNA-bd_dom"/>
</dbReference>
<accession>A0A2A8CTV7</accession>
<evidence type="ECO:0000256" key="3">
    <source>
        <dbReference type="ARBA" id="ARBA00022741"/>
    </source>
</evidence>
<feature type="domain" description="DEAD-box RNA helicase Q" evidence="15">
    <location>
        <begin position="3"/>
        <end position="31"/>
    </location>
</feature>
<evidence type="ECO:0000256" key="5">
    <source>
        <dbReference type="ARBA" id="ARBA00022806"/>
    </source>
</evidence>
<evidence type="ECO:0000256" key="9">
    <source>
        <dbReference type="ARBA" id="ARBA00047984"/>
    </source>
</evidence>
<dbReference type="GO" id="GO:0003676">
    <property type="term" value="F:nucleic acid binding"/>
    <property type="evidence" value="ECO:0007669"/>
    <property type="project" value="InterPro"/>
</dbReference>
<evidence type="ECO:0000256" key="10">
    <source>
        <dbReference type="ARBA" id="ARBA00074363"/>
    </source>
</evidence>
<dbReference type="SMART" id="SM00487">
    <property type="entry name" value="DEXDc"/>
    <property type="match status" value="1"/>
</dbReference>
<evidence type="ECO:0000256" key="8">
    <source>
        <dbReference type="ARBA" id="ARBA00038437"/>
    </source>
</evidence>
<keyword evidence="17" id="KW-1185">Reference proteome</keyword>
<evidence type="ECO:0000259" key="15">
    <source>
        <dbReference type="PROSITE" id="PS51195"/>
    </source>
</evidence>
<evidence type="ECO:0000256" key="7">
    <source>
        <dbReference type="ARBA" id="ARBA00023016"/>
    </source>
</evidence>
<dbReference type="GO" id="GO:0016787">
    <property type="term" value="F:hydrolase activity"/>
    <property type="evidence" value="ECO:0007669"/>
    <property type="project" value="UniProtKB-KW"/>
</dbReference>
<dbReference type="PANTHER" id="PTHR47959:SF1">
    <property type="entry name" value="ATP-DEPENDENT RNA HELICASE DBPA"/>
    <property type="match status" value="1"/>
</dbReference>
<evidence type="ECO:0000256" key="4">
    <source>
        <dbReference type="ARBA" id="ARBA00022801"/>
    </source>
</evidence>
<comment type="catalytic activity">
    <reaction evidence="9">
        <text>ATP + H2O = ADP + phosphate + H(+)</text>
        <dbReference type="Rhea" id="RHEA:13065"/>
        <dbReference type="ChEBI" id="CHEBI:15377"/>
        <dbReference type="ChEBI" id="CHEBI:15378"/>
        <dbReference type="ChEBI" id="CHEBI:30616"/>
        <dbReference type="ChEBI" id="CHEBI:43474"/>
        <dbReference type="ChEBI" id="CHEBI:456216"/>
        <dbReference type="EC" id="3.6.4.13"/>
    </reaction>
</comment>
<dbReference type="Pfam" id="PF00271">
    <property type="entry name" value="Helicase_C"/>
    <property type="match status" value="1"/>
</dbReference>
<dbReference type="Pfam" id="PF03880">
    <property type="entry name" value="DbpA"/>
    <property type="match status" value="1"/>
</dbReference>
<keyword evidence="6 12" id="KW-0067">ATP-binding</keyword>
<dbReference type="PROSITE" id="PS51194">
    <property type="entry name" value="HELICASE_CTER"/>
    <property type="match status" value="1"/>
</dbReference>
<dbReference type="OrthoDB" id="9785240at2"/>
<comment type="caution">
    <text evidence="16">The sequence shown here is derived from an EMBL/GenBank/DDBJ whole genome shotgun (WGS) entry which is preliminary data.</text>
</comment>
<evidence type="ECO:0000256" key="6">
    <source>
        <dbReference type="ARBA" id="ARBA00022840"/>
    </source>
</evidence>
<dbReference type="PROSITE" id="PS00039">
    <property type="entry name" value="DEAD_ATP_HELICASE"/>
    <property type="match status" value="1"/>
</dbReference>
<dbReference type="InterPro" id="IPR012677">
    <property type="entry name" value="Nucleotide-bd_a/b_plait_sf"/>
</dbReference>
<feature type="short sequence motif" description="Q motif" evidence="11">
    <location>
        <begin position="3"/>
        <end position="31"/>
    </location>
</feature>
<evidence type="ECO:0000259" key="14">
    <source>
        <dbReference type="PROSITE" id="PS51194"/>
    </source>
</evidence>
<comment type="similarity">
    <text evidence="8 12">Belongs to the DEAD box helicase family.</text>
</comment>
<feature type="domain" description="Helicase C-terminal" evidence="14">
    <location>
        <begin position="228"/>
        <end position="377"/>
    </location>
</feature>
<keyword evidence="7" id="KW-0346">Stress response</keyword>
<evidence type="ECO:0000256" key="1">
    <source>
        <dbReference type="ARBA" id="ARBA00012552"/>
    </source>
</evidence>
<proteinExistence type="inferred from homology"/>
<dbReference type="SUPFAM" id="SSF52540">
    <property type="entry name" value="P-loop containing nucleoside triphosphate hydrolases"/>
    <property type="match status" value="1"/>
</dbReference>
<evidence type="ECO:0000256" key="12">
    <source>
        <dbReference type="RuleBase" id="RU000492"/>
    </source>
</evidence>
<protein>
    <recommendedName>
        <fullName evidence="10">DEAD-box ATP-dependent RNA helicase RhpA</fullName>
        <ecNumber evidence="1">3.6.4.13</ecNumber>
    </recommendedName>
</protein>
<dbReference type="PROSITE" id="PS51195">
    <property type="entry name" value="Q_MOTIF"/>
    <property type="match status" value="1"/>
</dbReference>
<evidence type="ECO:0000313" key="16">
    <source>
        <dbReference type="EMBL" id="PEN11161.1"/>
    </source>
</evidence>
<dbReference type="InterPro" id="IPR044742">
    <property type="entry name" value="DEAD/DEAH_RhlB"/>
</dbReference>
<dbReference type="InterPro" id="IPR011545">
    <property type="entry name" value="DEAD/DEAH_box_helicase_dom"/>
</dbReference>
<dbReference type="Pfam" id="PF25399">
    <property type="entry name" value="DeaD_dimer"/>
    <property type="match status" value="1"/>
</dbReference>
<dbReference type="InterPro" id="IPR001650">
    <property type="entry name" value="Helicase_C-like"/>
</dbReference>
<keyword evidence="2" id="KW-0963">Cytoplasm</keyword>
<organism evidence="16 17">
    <name type="scientific">Longibacter salinarum</name>
    <dbReference type="NCBI Taxonomy" id="1850348"/>
    <lineage>
        <taxon>Bacteria</taxon>
        <taxon>Pseudomonadati</taxon>
        <taxon>Rhodothermota</taxon>
        <taxon>Rhodothermia</taxon>
        <taxon>Rhodothermales</taxon>
        <taxon>Salisaetaceae</taxon>
        <taxon>Longibacter</taxon>
    </lineage>
</organism>
<dbReference type="GO" id="GO:0005524">
    <property type="term" value="F:ATP binding"/>
    <property type="evidence" value="ECO:0007669"/>
    <property type="project" value="UniProtKB-KW"/>
</dbReference>
<dbReference type="Proteomes" id="UP000220102">
    <property type="component" value="Unassembled WGS sequence"/>
</dbReference>
<dbReference type="PANTHER" id="PTHR47959">
    <property type="entry name" value="ATP-DEPENDENT RNA HELICASE RHLE-RELATED"/>
    <property type="match status" value="1"/>
</dbReference>
<dbReference type="Gene3D" id="3.30.70.330">
    <property type="match status" value="1"/>
</dbReference>
<name>A0A2A8CTV7_9BACT</name>
<dbReference type="GO" id="GO:0042255">
    <property type="term" value="P:ribosome assembly"/>
    <property type="evidence" value="ECO:0007669"/>
    <property type="project" value="UniProtKB-ARBA"/>
</dbReference>
<evidence type="ECO:0000256" key="2">
    <source>
        <dbReference type="ARBA" id="ARBA00022490"/>
    </source>
</evidence>
<keyword evidence="3 12" id="KW-0547">Nucleotide-binding</keyword>
<feature type="domain" description="Helicase ATP-binding" evidence="13">
    <location>
        <begin position="34"/>
        <end position="204"/>
    </location>
</feature>
<dbReference type="GO" id="GO:0009266">
    <property type="term" value="P:response to temperature stimulus"/>
    <property type="evidence" value="ECO:0007669"/>
    <property type="project" value="UniProtKB-ARBA"/>
</dbReference>
<dbReference type="PROSITE" id="PS51192">
    <property type="entry name" value="HELICASE_ATP_BIND_1"/>
    <property type="match status" value="1"/>
</dbReference>
<dbReference type="Pfam" id="PF00270">
    <property type="entry name" value="DEAD"/>
    <property type="match status" value="1"/>
</dbReference>
<gene>
    <name evidence="16" type="ORF">CRI94_16355</name>
</gene>
<dbReference type="EMBL" id="PDEQ01000011">
    <property type="protein sequence ID" value="PEN11161.1"/>
    <property type="molecule type" value="Genomic_DNA"/>
</dbReference>
<dbReference type="GO" id="GO:0005829">
    <property type="term" value="C:cytosol"/>
    <property type="evidence" value="ECO:0007669"/>
    <property type="project" value="TreeGrafter"/>
</dbReference>